<dbReference type="InterPro" id="IPR015886">
    <property type="entry name" value="H2TH_FPG"/>
</dbReference>
<reference evidence="11" key="1">
    <citation type="submission" date="2020-05" db="EMBL/GenBank/DDBJ databases">
        <authorList>
            <person name="Chiriac C."/>
            <person name="Salcher M."/>
            <person name="Ghai R."/>
            <person name="Kavagutti S V."/>
        </authorList>
    </citation>
    <scope>NUCLEOTIDE SEQUENCE</scope>
</reference>
<evidence type="ECO:0000313" key="12">
    <source>
        <dbReference type="EMBL" id="CAB4733602.1"/>
    </source>
</evidence>
<comment type="similarity">
    <text evidence="2">Belongs to the FPG family.</text>
</comment>
<evidence type="ECO:0000256" key="3">
    <source>
        <dbReference type="ARBA" id="ARBA00022763"/>
    </source>
</evidence>
<gene>
    <name evidence="11" type="ORF">UFOPK1358_00934</name>
    <name evidence="12" type="ORF">UFOPK2766_00489</name>
    <name evidence="13" type="ORF">UFOPK3519_01448</name>
</gene>
<evidence type="ECO:0000256" key="2">
    <source>
        <dbReference type="ARBA" id="ARBA00009409"/>
    </source>
</evidence>
<dbReference type="GO" id="GO:0003906">
    <property type="term" value="F:DNA-(apurinic or apyrimidinic site) endonuclease activity"/>
    <property type="evidence" value="ECO:0007669"/>
    <property type="project" value="InterPro"/>
</dbReference>
<dbReference type="EMBL" id="CAEZSF010000078">
    <property type="protein sequence ID" value="CAB4539379.1"/>
    <property type="molecule type" value="Genomic_DNA"/>
</dbReference>
<sequence length="277" mass="30938">MPELPELELLRRDLEREVGERKIKSIEVTAPSVAKHPNKKAMTTALEGVKLSGVTRRGMLLIFHVEGDQLLVMSLGDHSRMTRNQPKDPIATGTALVISFTQGGQLRLIDPKKEAAVELVAADELEELHPELLTLGLDAIEEPISWTTFGERLMRRDGKLKSILMDPTFLVGFGPIYSDEILFHAGLRYDRNTSTLSAQEVRRLYRALVETIHEAVKYGGTTIEPDGWVGLSGKPGDYLQYIAVYKRDGEMSPRARGPIVKVRFGGGYTYFCEQTQV</sequence>
<dbReference type="Gene3D" id="3.20.190.10">
    <property type="entry name" value="MutM-like, N-terminal"/>
    <property type="match status" value="1"/>
</dbReference>
<dbReference type="EMBL" id="CAFBMG010000136">
    <property type="protein sequence ID" value="CAB4911531.1"/>
    <property type="molecule type" value="Genomic_DNA"/>
</dbReference>
<dbReference type="AlphaFoldDB" id="A0A6J6BLS6"/>
<accession>A0A6J6BLS6</accession>
<dbReference type="GO" id="GO:0016829">
    <property type="term" value="F:lyase activity"/>
    <property type="evidence" value="ECO:0007669"/>
    <property type="project" value="UniProtKB-KW"/>
</dbReference>
<keyword evidence="6" id="KW-0234">DNA repair</keyword>
<dbReference type="Pfam" id="PF01149">
    <property type="entry name" value="Fapy_DNA_glyco"/>
    <property type="match status" value="1"/>
</dbReference>
<feature type="domain" description="Formamidopyrimidine-DNA glycosylase catalytic" evidence="10">
    <location>
        <begin position="2"/>
        <end position="115"/>
    </location>
</feature>
<dbReference type="GO" id="GO:0034039">
    <property type="term" value="F:8-oxo-7,8-dihydroguanine DNA N-glycosylase activity"/>
    <property type="evidence" value="ECO:0007669"/>
    <property type="project" value="TreeGrafter"/>
</dbReference>
<evidence type="ECO:0000256" key="7">
    <source>
        <dbReference type="ARBA" id="ARBA00023239"/>
    </source>
</evidence>
<dbReference type="Gene3D" id="1.10.8.50">
    <property type="match status" value="1"/>
</dbReference>
<dbReference type="PROSITE" id="PS51068">
    <property type="entry name" value="FPG_CAT"/>
    <property type="match status" value="1"/>
</dbReference>
<evidence type="ECO:0000313" key="11">
    <source>
        <dbReference type="EMBL" id="CAB4539379.1"/>
    </source>
</evidence>
<name>A0A6J6BLS6_9ZZZZ</name>
<dbReference type="GO" id="GO:0006284">
    <property type="term" value="P:base-excision repair"/>
    <property type="evidence" value="ECO:0007669"/>
    <property type="project" value="InterPro"/>
</dbReference>
<organism evidence="11">
    <name type="scientific">freshwater metagenome</name>
    <dbReference type="NCBI Taxonomy" id="449393"/>
    <lineage>
        <taxon>unclassified sequences</taxon>
        <taxon>metagenomes</taxon>
        <taxon>ecological metagenomes</taxon>
    </lineage>
</organism>
<dbReference type="SUPFAM" id="SSF46946">
    <property type="entry name" value="S13-like H2TH domain"/>
    <property type="match status" value="1"/>
</dbReference>
<keyword evidence="4" id="KW-0378">Hydrolase</keyword>
<comment type="catalytic activity">
    <reaction evidence="1">
        <text>Hydrolysis of DNA containing ring-opened 7-methylguanine residues, releasing 2,6-diamino-4-hydroxy-5-(N-methyl)formamidopyrimidine.</text>
        <dbReference type="EC" id="3.2.2.23"/>
    </reaction>
</comment>
<keyword evidence="3" id="KW-0227">DNA damage</keyword>
<dbReference type="EMBL" id="CAEZYU010000014">
    <property type="protein sequence ID" value="CAB4733602.1"/>
    <property type="molecule type" value="Genomic_DNA"/>
</dbReference>
<dbReference type="Pfam" id="PF06831">
    <property type="entry name" value="H2TH"/>
    <property type="match status" value="1"/>
</dbReference>
<dbReference type="InterPro" id="IPR012319">
    <property type="entry name" value="FPG_cat"/>
</dbReference>
<dbReference type="PANTHER" id="PTHR22993:SF9">
    <property type="entry name" value="FORMAMIDOPYRIMIDINE-DNA GLYCOSYLASE"/>
    <property type="match status" value="1"/>
</dbReference>
<proteinExistence type="inferred from homology"/>
<keyword evidence="8" id="KW-0511">Multifunctional enzyme</keyword>
<evidence type="ECO:0000256" key="6">
    <source>
        <dbReference type="ARBA" id="ARBA00023204"/>
    </source>
</evidence>
<keyword evidence="5" id="KW-0238">DNA-binding</keyword>
<evidence type="ECO:0000259" key="10">
    <source>
        <dbReference type="PROSITE" id="PS51068"/>
    </source>
</evidence>
<dbReference type="SUPFAM" id="SSF81624">
    <property type="entry name" value="N-terminal domain of MutM-like DNA repair proteins"/>
    <property type="match status" value="1"/>
</dbReference>
<evidence type="ECO:0000313" key="13">
    <source>
        <dbReference type="EMBL" id="CAB4911531.1"/>
    </source>
</evidence>
<dbReference type="InterPro" id="IPR010979">
    <property type="entry name" value="Ribosomal_uS13-like_H2TH"/>
</dbReference>
<dbReference type="PANTHER" id="PTHR22993">
    <property type="entry name" value="FORMAMIDOPYRIMIDINE-DNA GLYCOSYLASE"/>
    <property type="match status" value="1"/>
</dbReference>
<evidence type="ECO:0000256" key="5">
    <source>
        <dbReference type="ARBA" id="ARBA00023125"/>
    </source>
</evidence>
<keyword evidence="9" id="KW-0326">Glycosidase</keyword>
<evidence type="ECO:0000256" key="8">
    <source>
        <dbReference type="ARBA" id="ARBA00023268"/>
    </source>
</evidence>
<evidence type="ECO:0000256" key="1">
    <source>
        <dbReference type="ARBA" id="ARBA00001668"/>
    </source>
</evidence>
<evidence type="ECO:0000256" key="9">
    <source>
        <dbReference type="ARBA" id="ARBA00023295"/>
    </source>
</evidence>
<protein>
    <submittedName>
        <fullName evidence="11">Unannotated protein</fullName>
    </submittedName>
</protein>
<evidence type="ECO:0000256" key="4">
    <source>
        <dbReference type="ARBA" id="ARBA00022801"/>
    </source>
</evidence>
<dbReference type="SMART" id="SM01232">
    <property type="entry name" value="H2TH"/>
    <property type="match status" value="1"/>
</dbReference>
<dbReference type="SUPFAM" id="SSF57716">
    <property type="entry name" value="Glucocorticoid receptor-like (DNA-binding domain)"/>
    <property type="match status" value="1"/>
</dbReference>
<dbReference type="SMART" id="SM00898">
    <property type="entry name" value="Fapy_DNA_glyco"/>
    <property type="match status" value="1"/>
</dbReference>
<dbReference type="GO" id="GO:0008270">
    <property type="term" value="F:zinc ion binding"/>
    <property type="evidence" value="ECO:0007669"/>
    <property type="project" value="InterPro"/>
</dbReference>
<dbReference type="GO" id="GO:0003684">
    <property type="term" value="F:damaged DNA binding"/>
    <property type="evidence" value="ECO:0007669"/>
    <property type="project" value="InterPro"/>
</dbReference>
<keyword evidence="7" id="KW-0456">Lyase</keyword>
<dbReference type="InterPro" id="IPR035937">
    <property type="entry name" value="FPG_N"/>
</dbReference>